<feature type="region of interest" description="Disordered" evidence="1">
    <location>
        <begin position="1308"/>
        <end position="1330"/>
    </location>
</feature>
<dbReference type="OrthoDB" id="5341904at2759"/>
<feature type="compositionally biased region" description="Low complexity" evidence="1">
    <location>
        <begin position="680"/>
        <end position="705"/>
    </location>
</feature>
<feature type="region of interest" description="Disordered" evidence="1">
    <location>
        <begin position="365"/>
        <end position="457"/>
    </location>
</feature>
<feature type="region of interest" description="Disordered" evidence="1">
    <location>
        <begin position="82"/>
        <end position="118"/>
    </location>
</feature>
<feature type="compositionally biased region" description="Basic and acidic residues" evidence="1">
    <location>
        <begin position="338"/>
        <end position="348"/>
    </location>
</feature>
<feature type="compositionally biased region" description="Low complexity" evidence="1">
    <location>
        <begin position="558"/>
        <end position="571"/>
    </location>
</feature>
<dbReference type="GeneID" id="54357159"/>
<feature type="compositionally biased region" description="Basic and acidic residues" evidence="1">
    <location>
        <begin position="1492"/>
        <end position="1506"/>
    </location>
</feature>
<keyword evidence="2" id="KW-1185">Reference proteome</keyword>
<feature type="compositionally biased region" description="Basic and acidic residues" evidence="1">
    <location>
        <begin position="962"/>
        <end position="973"/>
    </location>
</feature>
<reference evidence="3" key="2">
    <citation type="submission" date="2020-04" db="EMBL/GenBank/DDBJ databases">
        <authorList>
            <consortium name="NCBI Genome Project"/>
        </authorList>
    </citation>
    <scope>NUCLEOTIDE SEQUENCE</scope>
    <source>
        <strain evidence="3">CBS 342.82</strain>
    </source>
</reference>
<organism evidence="3">
    <name type="scientific">Dissoconium aciculare CBS 342.82</name>
    <dbReference type="NCBI Taxonomy" id="1314786"/>
    <lineage>
        <taxon>Eukaryota</taxon>
        <taxon>Fungi</taxon>
        <taxon>Dikarya</taxon>
        <taxon>Ascomycota</taxon>
        <taxon>Pezizomycotina</taxon>
        <taxon>Dothideomycetes</taxon>
        <taxon>Dothideomycetidae</taxon>
        <taxon>Mycosphaerellales</taxon>
        <taxon>Dissoconiaceae</taxon>
        <taxon>Dissoconium</taxon>
    </lineage>
</organism>
<feature type="compositionally biased region" description="Basic and acidic residues" evidence="1">
    <location>
        <begin position="1130"/>
        <end position="1146"/>
    </location>
</feature>
<feature type="compositionally biased region" description="Basic and acidic residues" evidence="1">
    <location>
        <begin position="420"/>
        <end position="432"/>
    </location>
</feature>
<feature type="region of interest" description="Disordered" evidence="1">
    <location>
        <begin position="1837"/>
        <end position="1882"/>
    </location>
</feature>
<proteinExistence type="predicted"/>
<protein>
    <submittedName>
        <fullName evidence="3">Uncharacterized protein</fullName>
    </submittedName>
</protein>
<feature type="region of interest" description="Disordered" evidence="1">
    <location>
        <begin position="1398"/>
        <end position="1433"/>
    </location>
</feature>
<feature type="region of interest" description="Disordered" evidence="1">
    <location>
        <begin position="183"/>
        <end position="253"/>
    </location>
</feature>
<feature type="compositionally biased region" description="Basic and acidic residues" evidence="1">
    <location>
        <begin position="874"/>
        <end position="888"/>
    </location>
</feature>
<feature type="region of interest" description="Disordered" evidence="1">
    <location>
        <begin position="1066"/>
        <end position="1163"/>
    </location>
</feature>
<feature type="compositionally biased region" description="Low complexity" evidence="1">
    <location>
        <begin position="824"/>
        <end position="844"/>
    </location>
</feature>
<feature type="compositionally biased region" description="Basic and acidic residues" evidence="1">
    <location>
        <begin position="376"/>
        <end position="385"/>
    </location>
</feature>
<feature type="compositionally biased region" description="Polar residues" evidence="1">
    <location>
        <begin position="1839"/>
        <end position="1860"/>
    </location>
</feature>
<evidence type="ECO:0000313" key="2">
    <source>
        <dbReference type="Proteomes" id="UP000504637"/>
    </source>
</evidence>
<feature type="compositionally biased region" description="Low complexity" evidence="1">
    <location>
        <begin position="978"/>
        <end position="1000"/>
    </location>
</feature>
<feature type="region of interest" description="Disordered" evidence="1">
    <location>
        <begin position="558"/>
        <end position="643"/>
    </location>
</feature>
<feature type="region of interest" description="Disordered" evidence="1">
    <location>
        <begin position="281"/>
        <end position="353"/>
    </location>
</feature>
<reference evidence="3" key="3">
    <citation type="submission" date="2025-08" db="UniProtKB">
        <authorList>
            <consortium name="RefSeq"/>
        </authorList>
    </citation>
    <scope>IDENTIFICATION</scope>
    <source>
        <strain evidence="3">CBS 342.82</strain>
    </source>
</reference>
<sequence length="1908" mass="203018">MAPTTFARSKSIRLTRARTADNLETDPITGELLNSSAPLMRTTFSDLKNRDARQALRQQFSSAFIDNAEPLDDEPTSPIPASAVTETSSTNSFLHPESNLRGNLPRSRTAPTLSATPMPTIVEPSRLATVAEGPSQLDVEQAINLLEQLKKTASPEQLVALHRALLPTKDVITPVTPMFPADALDIPGPAPRSRQSALGVPGLATRPSDDDDVLRKPSSEFLLKPVPATARRRNRRGDGDKSRGGGGLYSPDFFRLPTMHEVTRSDTPELISPAPGAFQYGSLRITNGETPASPDPSRQLPTQLAQRPLAQPPHSPASIDSAMTPETPVDPYTPGADNRSRSASRDEQSAMDASIAQKLQEEERQWNANAAAQQLSREEEHRWQGERVQGGSIDSQRQSPSRSLPRDRSISPQPQRFPRSRLDRQSDSRHGSDSAPVSPMHPHEMNFPNEGSENQPPQVQNSMLAFRQSLRSELPLQAAVATNNLASYADRPLNSASYLSDSRGPGTPLTPMSISTVGESVDGTEYGEAEIIHRDARTVALSRLTGAMVVRPSMLLQQSQVPASPSPSDSSANEPKSLRSTATEATRQSFTRQQAPSASDSGYSSYEMSFPNERKDSESAPRSPGGLRSDDNTTPTLPRLQPADPTNAALVIAPASASTTQHKYRSSIADDQRKSFKDFLTAPPGAPTPALAPSAPSSQTSPTALNDNLSITSDASTQDSNFGDRRKLQKPMPLSVIRKQREEQEKADAAAREAAALEPAAPPAGAVASLNRHSRLFEQQLQDSSRVVVNGSEMSFAPVALPSNDHNIVIPAEPPHKDTYSNHSKSVSSSTTATTATTASSKTARGINGKASRGRKSDASSKTTATTATTGRDYSPHDASDSAGDRKGGSSSWSFARLRSKSRARQAAEAEAKRADAAAAAASFPSLPNLDKYNDAESLPRPEFVVRDRTDSTGSGKSGNSARDRLPWNRKDTNALPANAATSSTTNQNAQNNSSSSQSAVRPRTAGSQYPPTLSLNLSGDAVRSTTSFDHTSQHRPTQRPQEQQRSNSNLSASEMLDRTLTVGASRDIAPPLPSPLFPPADPRLRSTASMMNGGYSTFQDRSGMWPSTPGPQPTSQRNATNDSGRPKTSHAEDASSSRIQREGGGRPRGPSSPAPAPVPTLEDFPVVSAKVLEAKRLLQQRRAEEDKQARDLAAAGRNAPENSLSPVAGLGIGYDALSASTSPVLAALRTSMDDRRDHVRNMDSAKADTPVEFSSLDGSVTSTGKPRGKGGWEAQVKMMRKKNLEALGVGVDGDANEDGAQLRRVDTGSSMGTTTASIPKSATMPSLPSTTNTAAAAAKTQNMMMLMNLSDDSHRRQREYTPASVLSSSSPSTQLSASPLPNSLQLGQEIALSFPMTPLHRPTTSSTTGSTPADELSEISAQFPQPPPANSNRIMAQSTYLALSNGGGLRAHPPSPLPLSMQPDRLPLDFPQHQAKPAPQQQRQHQQKYSYDSRFDETPSSHSEKGTMTSSTFVTVQSGNADRGDPRTQHYQQQQHRGQPVRADSAQSSTSSATTSSAFSNTSGTTSRTTMNSSASAAGGNNSTGYNHFHTNSNATTNSNNYNSHQGPHHTHTTSNRSLGNNNSNNYVPPPSLAAPIPSSPQSTNVANSSSFQADRFRAKVAAKTSAAALMIRSAHHPAPLPPPAFAAPSPPGGPHARAKVPLLAEQLARSGLPPVVTNLGSFGSNNNGMSGPSSSSISPLGSSPLGMTMERERQQQSQTSQPFQNGTQRFAPTAPVSRHQHQPSIDDLAASASSANDHAGPGPMTTASMASAATAALAMDHRFSGGFQYGWDREQGFTGSAGTSSPTKVSAGPTTTGQRHGRGESRDARGEAKMTGLPANRRSVVMSDGFGVDLTDVPVFLRRVER</sequence>
<feature type="region of interest" description="Disordered" evidence="1">
    <location>
        <begin position="1446"/>
        <end position="1652"/>
    </location>
</feature>
<evidence type="ECO:0000313" key="3">
    <source>
        <dbReference type="RefSeq" id="XP_033460972.1"/>
    </source>
</evidence>
<dbReference type="RefSeq" id="XP_033460972.1">
    <property type="nucleotide sequence ID" value="XM_033599360.1"/>
</dbReference>
<feature type="compositionally biased region" description="Polar residues" evidence="1">
    <location>
        <begin position="706"/>
        <end position="721"/>
    </location>
</feature>
<feature type="region of interest" description="Disordered" evidence="1">
    <location>
        <begin position="1242"/>
        <end position="1272"/>
    </location>
</feature>
<feature type="compositionally biased region" description="Polar residues" evidence="1">
    <location>
        <begin position="952"/>
        <end position="961"/>
    </location>
</feature>
<feature type="compositionally biased region" description="Pro residues" evidence="1">
    <location>
        <begin position="1071"/>
        <end position="1082"/>
    </location>
</feature>
<feature type="region of interest" description="Disordered" evidence="1">
    <location>
        <begin position="926"/>
        <end position="1050"/>
    </location>
</feature>
<dbReference type="Proteomes" id="UP000504637">
    <property type="component" value="Unplaced"/>
</dbReference>
<feature type="compositionally biased region" description="Polar residues" evidence="1">
    <location>
        <begin position="366"/>
        <end position="375"/>
    </location>
</feature>
<feature type="compositionally biased region" description="Low complexity" evidence="1">
    <location>
        <begin position="1635"/>
        <end position="1644"/>
    </location>
</feature>
<feature type="compositionally biased region" description="Basic and acidic residues" evidence="1">
    <location>
        <begin position="932"/>
        <end position="951"/>
    </location>
</feature>
<feature type="compositionally biased region" description="Basic and acidic residues" evidence="1">
    <location>
        <begin position="1863"/>
        <end position="1874"/>
    </location>
</feature>
<feature type="compositionally biased region" description="Low complexity" evidence="1">
    <location>
        <begin position="752"/>
        <end position="764"/>
    </location>
</feature>
<feature type="region of interest" description="Disordered" evidence="1">
    <location>
        <begin position="1725"/>
        <end position="1808"/>
    </location>
</feature>
<accession>A0A6J3M793</accession>
<feature type="compositionally biased region" description="Low complexity" evidence="1">
    <location>
        <begin position="1725"/>
        <end position="1750"/>
    </location>
</feature>
<feature type="compositionally biased region" description="Polar residues" evidence="1">
    <location>
        <begin position="1114"/>
        <end position="1124"/>
    </location>
</feature>
<feature type="region of interest" description="Disordered" evidence="1">
    <location>
        <begin position="1354"/>
        <end position="1382"/>
    </location>
</feature>
<feature type="region of interest" description="Disordered" evidence="1">
    <location>
        <begin position="678"/>
        <end position="764"/>
    </location>
</feature>
<feature type="region of interest" description="Disordered" evidence="1">
    <location>
        <begin position="807"/>
        <end position="899"/>
    </location>
</feature>
<feature type="compositionally biased region" description="Low complexity" evidence="1">
    <location>
        <begin position="1362"/>
        <end position="1382"/>
    </location>
</feature>
<feature type="compositionally biased region" description="Low complexity" evidence="1">
    <location>
        <begin position="1473"/>
        <end position="1489"/>
    </location>
</feature>
<feature type="compositionally biased region" description="Polar residues" evidence="1">
    <location>
        <begin position="1087"/>
        <end position="1101"/>
    </location>
</feature>
<feature type="compositionally biased region" description="Polar residues" evidence="1">
    <location>
        <begin position="1507"/>
        <end position="1521"/>
    </location>
</feature>
<feature type="compositionally biased region" description="Low complexity" evidence="1">
    <location>
        <begin position="1530"/>
        <end position="1606"/>
    </location>
</feature>
<feature type="compositionally biased region" description="Low complexity" evidence="1">
    <location>
        <begin position="394"/>
        <end position="403"/>
    </location>
</feature>
<name>A0A6J3M793_9PEZI</name>
<feature type="compositionally biased region" description="Polar residues" evidence="1">
    <location>
        <begin position="84"/>
        <end position="93"/>
    </location>
</feature>
<feature type="compositionally biased region" description="Polar residues" evidence="1">
    <location>
        <begin position="572"/>
        <end position="607"/>
    </location>
</feature>
<feature type="compositionally biased region" description="Polar residues" evidence="1">
    <location>
        <begin position="1006"/>
        <end position="1050"/>
    </location>
</feature>
<gene>
    <name evidence="3" type="ORF">K489DRAFT_169506</name>
</gene>
<reference evidence="3" key="1">
    <citation type="submission" date="2020-01" db="EMBL/GenBank/DDBJ databases">
        <authorList>
            <consortium name="DOE Joint Genome Institute"/>
            <person name="Haridas S."/>
            <person name="Albert R."/>
            <person name="Binder M."/>
            <person name="Bloem J."/>
            <person name="Labutti K."/>
            <person name="Salamov A."/>
            <person name="Andreopoulos B."/>
            <person name="Baker S.E."/>
            <person name="Barry K."/>
            <person name="Bills G."/>
            <person name="Bluhm B.H."/>
            <person name="Cannon C."/>
            <person name="Castanera R."/>
            <person name="Culley D.E."/>
            <person name="Daum C."/>
            <person name="Ezra D."/>
            <person name="Gonzalez J.B."/>
            <person name="Henrissat B."/>
            <person name="Kuo A."/>
            <person name="Liang C."/>
            <person name="Lipzen A."/>
            <person name="Lutzoni F."/>
            <person name="Magnuson J."/>
            <person name="Mondo S."/>
            <person name="Nolan M."/>
            <person name="Ohm R."/>
            <person name="Pangilinan J."/>
            <person name="Park H.-J."/>
            <person name="Ramirez L."/>
            <person name="Alfaro M."/>
            <person name="Sun H."/>
            <person name="Tritt A."/>
            <person name="Yoshinaga Y."/>
            <person name="Zwiers L.-H."/>
            <person name="Turgeon B.G."/>
            <person name="Goodwin S.B."/>
            <person name="Spatafora J.W."/>
            <person name="Crous P.W."/>
            <person name="Grigoriev I.V."/>
        </authorList>
    </citation>
    <scope>NUCLEOTIDE SEQUENCE</scope>
    <source>
        <strain evidence="3">CBS 342.82</strain>
    </source>
</reference>
<evidence type="ECO:0000256" key="1">
    <source>
        <dbReference type="SAM" id="MobiDB-lite"/>
    </source>
</evidence>
<feature type="compositionally biased region" description="Low complexity" evidence="1">
    <location>
        <begin position="1616"/>
        <end position="1627"/>
    </location>
</feature>
<feature type="region of interest" description="Disordered" evidence="1">
    <location>
        <begin position="1183"/>
        <end position="1207"/>
    </location>
</feature>
<feature type="compositionally biased region" description="Basic and acidic residues" evidence="1">
    <location>
        <begin position="739"/>
        <end position="751"/>
    </location>
</feature>